<dbReference type="SUPFAM" id="SSF53187">
    <property type="entry name" value="Zn-dependent exopeptidases"/>
    <property type="match status" value="1"/>
</dbReference>
<evidence type="ECO:0000313" key="4">
    <source>
        <dbReference type="Proteomes" id="UP000058613"/>
    </source>
</evidence>
<dbReference type="GO" id="GO:0008235">
    <property type="term" value="F:metalloexopeptidase activity"/>
    <property type="evidence" value="ECO:0007669"/>
    <property type="project" value="InterPro"/>
</dbReference>
<feature type="domain" description="Peptidase M28" evidence="1">
    <location>
        <begin position="209"/>
        <end position="386"/>
    </location>
</feature>
<dbReference type="EMBL" id="NCQP01000006">
    <property type="protein sequence ID" value="OWJ54254.1"/>
    <property type="molecule type" value="Genomic_DNA"/>
</dbReference>
<dbReference type="Gene3D" id="3.50.30.30">
    <property type="match status" value="1"/>
</dbReference>
<dbReference type="EMBL" id="CP013011">
    <property type="protein sequence ID" value="ALL00164.1"/>
    <property type="molecule type" value="Genomic_DNA"/>
</dbReference>
<dbReference type="GO" id="GO:0006508">
    <property type="term" value="P:proteolysis"/>
    <property type="evidence" value="ECO:0007669"/>
    <property type="project" value="InterPro"/>
</dbReference>
<dbReference type="Gene3D" id="3.40.630.10">
    <property type="entry name" value="Zn peptidases"/>
    <property type="match status" value="1"/>
</dbReference>
<evidence type="ECO:0000313" key="2">
    <source>
        <dbReference type="EMBL" id="ALL00164.1"/>
    </source>
</evidence>
<name>A0A0P0N191_9CREN</name>
<organism evidence="2 4">
    <name type="scientific">Pyrodictium delaneyi</name>
    <dbReference type="NCBI Taxonomy" id="1273541"/>
    <lineage>
        <taxon>Archaea</taxon>
        <taxon>Thermoproteota</taxon>
        <taxon>Thermoprotei</taxon>
        <taxon>Desulfurococcales</taxon>
        <taxon>Pyrodictiaceae</taxon>
        <taxon>Pyrodictium</taxon>
    </lineage>
</organism>
<dbReference type="InterPro" id="IPR007484">
    <property type="entry name" value="Peptidase_M28"/>
</dbReference>
<dbReference type="AlphaFoldDB" id="A0A0P0N191"/>
<dbReference type="RefSeq" id="WP_055407314.1">
    <property type="nucleotide sequence ID" value="NZ_CP013011.1"/>
</dbReference>
<dbReference type="STRING" id="1273541.Pyrde_0114"/>
<dbReference type="PANTHER" id="PTHR12147">
    <property type="entry name" value="METALLOPEPTIDASE M28 FAMILY MEMBER"/>
    <property type="match status" value="1"/>
</dbReference>
<dbReference type="InterPro" id="IPR045175">
    <property type="entry name" value="M28_fam"/>
</dbReference>
<keyword evidence="5" id="KW-1185">Reference proteome</keyword>
<accession>A0A0P0N191</accession>
<proteinExistence type="predicted"/>
<dbReference type="GeneID" id="26098440"/>
<reference evidence="3 5" key="2">
    <citation type="submission" date="2017-05" db="EMBL/GenBank/DDBJ databases">
        <title>The draft genome of the hyperthermophilic archaeon 'Pyrodictium delaneyi strain Hulk', an iron and nitrate reducer, reveals the capacity for sulfate reduction.</title>
        <authorList>
            <person name="Demey L.M."/>
            <person name="Miller C."/>
            <person name="Manzella M."/>
            <person name="Reguera G."/>
            <person name="Kashefi K."/>
        </authorList>
    </citation>
    <scope>NUCLEOTIDE SEQUENCE [LARGE SCALE GENOMIC DNA]</scope>
    <source>
        <strain evidence="3 5">Hulk</strain>
    </source>
</reference>
<dbReference type="KEGG" id="pdl:Pyrde_0114"/>
<dbReference type="Proteomes" id="UP000196694">
    <property type="component" value="Unassembled WGS sequence"/>
</dbReference>
<dbReference type="PANTHER" id="PTHR12147:SF26">
    <property type="entry name" value="PEPTIDASE M28 DOMAIN-CONTAINING PROTEIN"/>
    <property type="match status" value="1"/>
</dbReference>
<protein>
    <recommendedName>
        <fullName evidence="1">Peptidase M28 domain-containing protein</fullName>
    </recommendedName>
</protein>
<sequence length="577" mass="63820">MQTTNSIIDMLQSTINRLIVHGEAPAGTRAEHRLAEEIKSIFEEQLNLTARLIGVPVVVWSDEGSSVYGCGSELQAVAWPAYPGGVVEGETVVIQGLDELRERDVAGRIVVSEAPLDPDEAVAFYRVARARGAIGLVFYDQFPGRFRRIVVVDAPFTLSSTGLAGIPVVHIRREDSRKIVECRRLKLVHGGRLESGYGYTVEAILELGSGDYEVIVSAHHDHWLSGANDNLAGVAAILAVARLLSSRRGVGRVRLVSFTAEEFGDPGLPGWYWAYGSRKYAEMLEAMGILDNVVAVLNFDIAGASSVSLYSTSMLKRILAHLADRIGFKFSSLEPDTTDSDSYSFSSLGIEAATVMGYDTWLEFYHTDVDTPEKLDYNKLATLVKLYTEAAIELLERGWKAFSYSEYAKELYIHLRDFPPLAASLYRLQRAISIAEAHGLHHILANSYRRLNRVLPTVVYSEKRSGAVELESYIAPPLLYLSDLRTIREAENRAKGGNCQEAITILEKLDIFRVTSHGRLLPSPGEGLDFAGCDNLERILDVLERVTRHRLWESSIAAARSVDEVYESIVRSIPANG</sequence>
<dbReference type="Pfam" id="PF04389">
    <property type="entry name" value="Peptidase_M28"/>
    <property type="match status" value="1"/>
</dbReference>
<gene>
    <name evidence="3" type="ORF">Pdsh_07120</name>
    <name evidence="2" type="ORF">Pyrde_0114</name>
</gene>
<evidence type="ECO:0000313" key="3">
    <source>
        <dbReference type="EMBL" id="OWJ54254.1"/>
    </source>
</evidence>
<dbReference type="Proteomes" id="UP000058613">
    <property type="component" value="Chromosome"/>
</dbReference>
<reference evidence="2 4" key="1">
    <citation type="submission" date="2015-10" db="EMBL/GenBank/DDBJ databases">
        <title>Complete genome sequence of hyperthermophilic archaeon Pyrodictium delaneyi Su06.</title>
        <authorList>
            <person name="Jung J.-H."/>
            <person name="Lin J."/>
            <person name="Holden J.F."/>
            <person name="Park C.-S."/>
        </authorList>
    </citation>
    <scope>NUCLEOTIDE SEQUENCE [LARGE SCALE GENOMIC DNA]</scope>
    <source>
        <strain evidence="2 4">Su06</strain>
    </source>
</reference>
<evidence type="ECO:0000259" key="1">
    <source>
        <dbReference type="Pfam" id="PF04389"/>
    </source>
</evidence>
<evidence type="ECO:0000313" key="5">
    <source>
        <dbReference type="Proteomes" id="UP000196694"/>
    </source>
</evidence>